<dbReference type="PANTHER" id="PTHR11629">
    <property type="entry name" value="VACUOLAR PROTON ATPASES"/>
    <property type="match status" value="1"/>
</dbReference>
<evidence type="ECO:0000256" key="4">
    <source>
        <dbReference type="ARBA" id="ARBA00022692"/>
    </source>
</evidence>
<accession>A0A3B3ZEG5</accession>
<evidence type="ECO:0000256" key="3">
    <source>
        <dbReference type="ARBA" id="ARBA00022448"/>
    </source>
</evidence>
<evidence type="ECO:0000313" key="9">
    <source>
        <dbReference type="Ensembl" id="ENSPMGP00000003010.1"/>
    </source>
</evidence>
<proteinExistence type="inferred from homology"/>
<evidence type="ECO:0000256" key="5">
    <source>
        <dbReference type="ARBA" id="ARBA00022989"/>
    </source>
</evidence>
<evidence type="ECO:0000256" key="7">
    <source>
        <dbReference type="ARBA" id="ARBA00023136"/>
    </source>
</evidence>
<keyword evidence="10" id="KW-1185">Reference proteome</keyword>
<dbReference type="AlphaFoldDB" id="A0A3B3ZEG5"/>
<keyword evidence="4" id="KW-0812">Transmembrane</keyword>
<dbReference type="Pfam" id="PF01496">
    <property type="entry name" value="V_ATPase_I"/>
    <property type="match status" value="1"/>
</dbReference>
<dbReference type="GO" id="GO:0051117">
    <property type="term" value="F:ATPase binding"/>
    <property type="evidence" value="ECO:0007669"/>
    <property type="project" value="TreeGrafter"/>
</dbReference>
<keyword evidence="3 8" id="KW-0813">Transport</keyword>
<comment type="function">
    <text evidence="8">Essential component of the vacuolar proton pump (V-ATPase), a multimeric enzyme that catalyzes the translocation of protons across the membranes. Required for assembly and activity of the V-ATPase.</text>
</comment>
<dbReference type="Proteomes" id="UP000261520">
    <property type="component" value="Unplaced"/>
</dbReference>
<dbReference type="GO" id="GO:0005886">
    <property type="term" value="C:plasma membrane"/>
    <property type="evidence" value="ECO:0007669"/>
    <property type="project" value="TreeGrafter"/>
</dbReference>
<comment type="similarity">
    <text evidence="2 8">Belongs to the V-ATPase 116 kDa subunit family.</text>
</comment>
<reference evidence="9" key="2">
    <citation type="submission" date="2025-09" db="UniProtKB">
        <authorList>
            <consortium name="Ensembl"/>
        </authorList>
    </citation>
    <scope>IDENTIFICATION</scope>
</reference>
<evidence type="ECO:0000256" key="6">
    <source>
        <dbReference type="ARBA" id="ARBA00023065"/>
    </source>
</evidence>
<keyword evidence="6 8" id="KW-0406">Ion transport</keyword>
<dbReference type="GO" id="GO:0046961">
    <property type="term" value="F:proton-transporting ATPase activity, rotational mechanism"/>
    <property type="evidence" value="ECO:0007669"/>
    <property type="project" value="InterPro"/>
</dbReference>
<protein>
    <recommendedName>
        <fullName evidence="8">V-type proton ATPase subunit a</fullName>
    </recommendedName>
</protein>
<evidence type="ECO:0000256" key="2">
    <source>
        <dbReference type="ARBA" id="ARBA00009904"/>
    </source>
</evidence>
<dbReference type="InterPro" id="IPR002490">
    <property type="entry name" value="V-ATPase_116kDa_su"/>
</dbReference>
<name>A0A3B3ZEG5_9GOBI</name>
<dbReference type="PANTHER" id="PTHR11629:SF63">
    <property type="entry name" value="V-TYPE PROTON ATPASE SUBUNIT A"/>
    <property type="match status" value="1"/>
</dbReference>
<evidence type="ECO:0000313" key="10">
    <source>
        <dbReference type="Proteomes" id="UP000261520"/>
    </source>
</evidence>
<dbReference type="Ensembl" id="ENSPMGT00000003193.1">
    <property type="protein sequence ID" value="ENSPMGP00000003010.1"/>
    <property type="gene ID" value="ENSPMGG00000002623.1"/>
</dbReference>
<dbReference type="STRING" id="409849.ENSPMGP00000003010"/>
<reference evidence="9" key="1">
    <citation type="submission" date="2025-08" db="UniProtKB">
        <authorList>
            <consortium name="Ensembl"/>
        </authorList>
    </citation>
    <scope>IDENTIFICATION</scope>
</reference>
<dbReference type="GO" id="GO:0007035">
    <property type="term" value="P:vacuolar acidification"/>
    <property type="evidence" value="ECO:0007669"/>
    <property type="project" value="TreeGrafter"/>
</dbReference>
<organism evidence="9 10">
    <name type="scientific">Periophthalmus magnuspinnatus</name>
    <dbReference type="NCBI Taxonomy" id="409849"/>
    <lineage>
        <taxon>Eukaryota</taxon>
        <taxon>Metazoa</taxon>
        <taxon>Chordata</taxon>
        <taxon>Craniata</taxon>
        <taxon>Vertebrata</taxon>
        <taxon>Euteleostomi</taxon>
        <taxon>Actinopterygii</taxon>
        <taxon>Neopterygii</taxon>
        <taxon>Teleostei</taxon>
        <taxon>Neoteleostei</taxon>
        <taxon>Acanthomorphata</taxon>
        <taxon>Gobiaria</taxon>
        <taxon>Gobiiformes</taxon>
        <taxon>Gobioidei</taxon>
        <taxon>Gobiidae</taxon>
        <taxon>Oxudercinae</taxon>
        <taxon>Periophthalmus</taxon>
    </lineage>
</organism>
<dbReference type="GO" id="GO:0016471">
    <property type="term" value="C:vacuolar proton-transporting V-type ATPase complex"/>
    <property type="evidence" value="ECO:0007669"/>
    <property type="project" value="TreeGrafter"/>
</dbReference>
<dbReference type="GO" id="GO:0033179">
    <property type="term" value="C:proton-transporting V-type ATPase, V0 domain"/>
    <property type="evidence" value="ECO:0007669"/>
    <property type="project" value="InterPro"/>
</dbReference>
<comment type="subcellular location">
    <subcellularLocation>
        <location evidence="1">Membrane</location>
        <topology evidence="1">Multi-pass membrane protein</topology>
    </subcellularLocation>
</comment>
<evidence type="ECO:0000256" key="1">
    <source>
        <dbReference type="ARBA" id="ARBA00004141"/>
    </source>
</evidence>
<keyword evidence="5" id="KW-1133">Transmembrane helix</keyword>
<keyword evidence="7" id="KW-0472">Membrane</keyword>
<evidence type="ECO:0000256" key="8">
    <source>
        <dbReference type="RuleBase" id="RU361189"/>
    </source>
</evidence>
<keyword evidence="8" id="KW-0375">Hydrogen ion transport</keyword>
<sequence>MMMFRSEDICLVQIFLQSGSAYNCISELGELGLVEFRDLNPDVNLFKRKFVNEIQRCEEQLDARSRKFVTGL</sequence>